<dbReference type="Proteomes" id="UP000323426">
    <property type="component" value="Unassembled WGS sequence"/>
</dbReference>
<organism evidence="1 2">
    <name type="scientific">Adhaeribacter rhizoryzae</name>
    <dbReference type="NCBI Taxonomy" id="2607907"/>
    <lineage>
        <taxon>Bacteria</taxon>
        <taxon>Pseudomonadati</taxon>
        <taxon>Bacteroidota</taxon>
        <taxon>Cytophagia</taxon>
        <taxon>Cytophagales</taxon>
        <taxon>Hymenobacteraceae</taxon>
        <taxon>Adhaeribacter</taxon>
    </lineage>
</organism>
<evidence type="ECO:0000313" key="1">
    <source>
        <dbReference type="EMBL" id="KAA5549435.1"/>
    </source>
</evidence>
<sequence>MRVISEIPHPAVKITVFSWNGKYIVKLEKGSFEQTYKVSEMDILDENDIPKLLDEAFIAAALQRFREMGQAWQEAQERLE</sequence>
<dbReference type="EMBL" id="VWSF01000001">
    <property type="protein sequence ID" value="KAA5549435.1"/>
    <property type="molecule type" value="Genomic_DNA"/>
</dbReference>
<protein>
    <submittedName>
        <fullName evidence="1">Uncharacterized protein</fullName>
    </submittedName>
</protein>
<keyword evidence="2" id="KW-1185">Reference proteome</keyword>
<comment type="caution">
    <text evidence="1">The sequence shown here is derived from an EMBL/GenBank/DDBJ whole genome shotgun (WGS) entry which is preliminary data.</text>
</comment>
<dbReference type="RefSeq" id="WP_150086448.1">
    <property type="nucleotide sequence ID" value="NZ_VWSF01000001.1"/>
</dbReference>
<accession>A0A5M6DVE1</accession>
<proteinExistence type="predicted"/>
<reference evidence="1 2" key="1">
    <citation type="submission" date="2019-09" db="EMBL/GenBank/DDBJ databases">
        <title>Genome sequence and assembly of Adhaeribacter sp.</title>
        <authorList>
            <person name="Chhetri G."/>
        </authorList>
    </citation>
    <scope>NUCLEOTIDE SEQUENCE [LARGE SCALE GENOMIC DNA]</scope>
    <source>
        <strain evidence="1 2">DK36</strain>
    </source>
</reference>
<gene>
    <name evidence="1" type="ORF">F0145_02270</name>
</gene>
<dbReference type="AlphaFoldDB" id="A0A5M6DVE1"/>
<evidence type="ECO:0000313" key="2">
    <source>
        <dbReference type="Proteomes" id="UP000323426"/>
    </source>
</evidence>
<name>A0A5M6DVE1_9BACT</name>